<dbReference type="InterPro" id="IPR000859">
    <property type="entry name" value="CUB_dom"/>
</dbReference>
<reference evidence="8 9" key="1">
    <citation type="submission" date="2015-04" db="EMBL/GenBank/DDBJ databases">
        <authorList>
            <person name="Syromyatnikov M.Y."/>
            <person name="Popov V.N."/>
        </authorList>
    </citation>
    <scope>NUCLEOTIDE SEQUENCE [LARGE SCALE GENOMIC DNA]</scope>
</reference>
<keyword evidence="2" id="KW-0325">Glycoprotein</keyword>
<keyword evidence="9" id="KW-1185">Reference proteome</keyword>
<dbReference type="FunFam" id="2.40.10.10:FF:000068">
    <property type="entry name" value="transmembrane protease serine 2"/>
    <property type="match status" value="1"/>
</dbReference>
<dbReference type="GO" id="GO:0004252">
    <property type="term" value="F:serine-type endopeptidase activity"/>
    <property type="evidence" value="ECO:0007669"/>
    <property type="project" value="InterPro"/>
</dbReference>
<dbReference type="Pfam" id="PF00431">
    <property type="entry name" value="CUB"/>
    <property type="match status" value="1"/>
</dbReference>
<dbReference type="InterPro" id="IPR001254">
    <property type="entry name" value="Trypsin_dom"/>
</dbReference>
<evidence type="ECO:0000256" key="2">
    <source>
        <dbReference type="ARBA" id="ARBA00023180"/>
    </source>
</evidence>
<organism evidence="8 9">
    <name type="scientific">Clunio marinus</name>
    <dbReference type="NCBI Taxonomy" id="568069"/>
    <lineage>
        <taxon>Eukaryota</taxon>
        <taxon>Metazoa</taxon>
        <taxon>Ecdysozoa</taxon>
        <taxon>Arthropoda</taxon>
        <taxon>Hexapoda</taxon>
        <taxon>Insecta</taxon>
        <taxon>Pterygota</taxon>
        <taxon>Neoptera</taxon>
        <taxon>Endopterygota</taxon>
        <taxon>Diptera</taxon>
        <taxon>Nematocera</taxon>
        <taxon>Chironomoidea</taxon>
        <taxon>Chironomidae</taxon>
        <taxon>Clunio</taxon>
    </lineage>
</organism>
<dbReference type="OrthoDB" id="6380398at2759"/>
<gene>
    <name evidence="8" type="ORF">CLUMA_CG003077</name>
</gene>
<feature type="signal peptide" evidence="5">
    <location>
        <begin position="1"/>
        <end position="19"/>
    </location>
</feature>
<dbReference type="CDD" id="cd00190">
    <property type="entry name" value="Tryp_SPc"/>
    <property type="match status" value="1"/>
</dbReference>
<feature type="chain" id="PRO_5012768911" evidence="5">
    <location>
        <begin position="20"/>
        <end position="405"/>
    </location>
</feature>
<dbReference type="AlphaFoldDB" id="A0A1J1HS67"/>
<dbReference type="SMART" id="SM00042">
    <property type="entry name" value="CUB"/>
    <property type="match status" value="1"/>
</dbReference>
<protein>
    <submittedName>
        <fullName evidence="8">CLUMA_CG003077, isoform A</fullName>
    </submittedName>
</protein>
<keyword evidence="1" id="KW-1015">Disulfide bond</keyword>
<evidence type="ECO:0000256" key="4">
    <source>
        <dbReference type="PROSITE-ProRule" id="PRU00059"/>
    </source>
</evidence>
<accession>A0A1J1HS67</accession>
<evidence type="ECO:0000313" key="9">
    <source>
        <dbReference type="Proteomes" id="UP000183832"/>
    </source>
</evidence>
<dbReference type="PROSITE" id="PS00134">
    <property type="entry name" value="TRYPSIN_HIS"/>
    <property type="match status" value="1"/>
</dbReference>
<dbReference type="CDD" id="cd00041">
    <property type="entry name" value="CUB"/>
    <property type="match status" value="1"/>
</dbReference>
<dbReference type="InterPro" id="IPR051487">
    <property type="entry name" value="Ser/Thr_Proteases_Immune/Dev"/>
</dbReference>
<dbReference type="PROSITE" id="PS50240">
    <property type="entry name" value="TRYPSIN_DOM"/>
    <property type="match status" value="1"/>
</dbReference>
<dbReference type="PANTHER" id="PTHR24256">
    <property type="entry name" value="TRYPTASE-RELATED"/>
    <property type="match status" value="1"/>
</dbReference>
<dbReference type="InterPro" id="IPR018114">
    <property type="entry name" value="TRYPSIN_HIS"/>
</dbReference>
<dbReference type="InterPro" id="IPR001314">
    <property type="entry name" value="Peptidase_S1A"/>
</dbReference>
<dbReference type="SUPFAM" id="SSF49854">
    <property type="entry name" value="Spermadhesin, CUB domain"/>
    <property type="match status" value="1"/>
</dbReference>
<dbReference type="SUPFAM" id="SSF50494">
    <property type="entry name" value="Trypsin-like serine proteases"/>
    <property type="match status" value="1"/>
</dbReference>
<evidence type="ECO:0000259" key="6">
    <source>
        <dbReference type="PROSITE" id="PS01180"/>
    </source>
</evidence>
<dbReference type="EMBL" id="CVRI01000012">
    <property type="protein sequence ID" value="CRK89318.1"/>
    <property type="molecule type" value="Genomic_DNA"/>
</dbReference>
<comment type="similarity">
    <text evidence="3">Belongs to the peptidase S1 family. CLIP subfamily.</text>
</comment>
<evidence type="ECO:0000313" key="8">
    <source>
        <dbReference type="EMBL" id="CRK89318.1"/>
    </source>
</evidence>
<dbReference type="Gene3D" id="2.40.10.10">
    <property type="entry name" value="Trypsin-like serine proteases"/>
    <property type="match status" value="1"/>
</dbReference>
<dbReference type="PRINTS" id="PR00722">
    <property type="entry name" value="CHYMOTRYPSIN"/>
</dbReference>
<dbReference type="InterPro" id="IPR035914">
    <property type="entry name" value="Sperma_CUB_dom_sf"/>
</dbReference>
<dbReference type="InterPro" id="IPR043504">
    <property type="entry name" value="Peptidase_S1_PA_chymotrypsin"/>
</dbReference>
<keyword evidence="5" id="KW-0732">Signal</keyword>
<dbReference type="PROSITE" id="PS01180">
    <property type="entry name" value="CUB"/>
    <property type="match status" value="1"/>
</dbReference>
<dbReference type="SMART" id="SM00020">
    <property type="entry name" value="Tryp_SPc"/>
    <property type="match status" value="1"/>
</dbReference>
<proteinExistence type="inferred from homology"/>
<evidence type="ECO:0000256" key="3">
    <source>
        <dbReference type="ARBA" id="ARBA00024195"/>
    </source>
</evidence>
<dbReference type="InterPro" id="IPR009003">
    <property type="entry name" value="Peptidase_S1_PA"/>
</dbReference>
<dbReference type="Pfam" id="PF00089">
    <property type="entry name" value="Trypsin"/>
    <property type="match status" value="1"/>
</dbReference>
<dbReference type="Gene3D" id="2.60.120.290">
    <property type="entry name" value="Spermadhesin, CUB domain"/>
    <property type="match status" value="1"/>
</dbReference>
<evidence type="ECO:0000256" key="5">
    <source>
        <dbReference type="SAM" id="SignalP"/>
    </source>
</evidence>
<feature type="domain" description="CUB" evidence="6">
    <location>
        <begin position="24"/>
        <end position="137"/>
    </location>
</feature>
<evidence type="ECO:0000256" key="1">
    <source>
        <dbReference type="ARBA" id="ARBA00023157"/>
    </source>
</evidence>
<evidence type="ECO:0000259" key="7">
    <source>
        <dbReference type="PROSITE" id="PS50240"/>
    </source>
</evidence>
<dbReference type="STRING" id="568069.A0A1J1HS67"/>
<dbReference type="Proteomes" id="UP000183832">
    <property type="component" value="Unassembled WGS sequence"/>
</dbReference>
<comment type="caution">
    <text evidence="4">Lacks conserved residue(s) required for the propagation of feature annotation.</text>
</comment>
<dbReference type="GO" id="GO:0006508">
    <property type="term" value="P:proteolysis"/>
    <property type="evidence" value="ECO:0007669"/>
    <property type="project" value="InterPro"/>
</dbReference>
<feature type="domain" description="Peptidase S1" evidence="7">
    <location>
        <begin position="154"/>
        <end position="395"/>
    </location>
</feature>
<name>A0A1J1HS67_9DIPT</name>
<sequence>MMFYSVILLCTCFVSFSQAWFENCDLKYDVTGSTSKILVNANYPGYYPSGSSCKWQISAPTGYFVQLHCVYNLTTYPTECPSQRLYVSRDADPNLDNSEFFCGYSEFTKESFGNDITFGYTSNFDGNGWFYCEAKAVLRTHENCHCGWSRTGRIIGGSYALPNEFISMVGIVDVSDQNNVNGPIFCGGAIISENFVLTAAHCFNVYRPVSVIFSLVGDHDISRGDDTPYAELYETQKIIINNNYIPESDDQNSDIALIQTARSIKWKRTIGPACLPYPYFSYDTYFDGYPVIALGWGSTEFAGPSSSILKKTSLYVVDSDSCNDIYGDINSGKICTHAQGTDTCQRDSGGSLYWTYGGNQFTIGIVSYGLDCASKYPAVNTRVTNYITWIEQQAPGAFFCKKYFF</sequence>